<dbReference type="PANTHER" id="PTHR43318:SF1">
    <property type="entry name" value="POLYSACCHARIDE BIOSYNTHESIS PROTEIN EPSC-RELATED"/>
    <property type="match status" value="1"/>
</dbReference>
<name>A0AAP2CIM2_9BACT</name>
<keyword evidence="2" id="KW-0812">Transmembrane</keyword>
<keyword evidence="2" id="KW-1133">Transmembrane helix</keyword>
<organism evidence="4 5">
    <name type="scientific">Litoribacter ruber</name>
    <dbReference type="NCBI Taxonomy" id="702568"/>
    <lineage>
        <taxon>Bacteria</taxon>
        <taxon>Pseudomonadati</taxon>
        <taxon>Bacteroidota</taxon>
        <taxon>Cytophagia</taxon>
        <taxon>Cytophagales</taxon>
        <taxon>Cyclobacteriaceae</taxon>
        <taxon>Litoribacter</taxon>
    </lineage>
</organism>
<gene>
    <name evidence="4" type="ORF">KI659_00695</name>
</gene>
<evidence type="ECO:0000256" key="2">
    <source>
        <dbReference type="SAM" id="Phobius"/>
    </source>
</evidence>
<dbReference type="EMBL" id="JAHCMY010000001">
    <property type="protein sequence ID" value="MBS9522522.1"/>
    <property type="molecule type" value="Genomic_DNA"/>
</dbReference>
<feature type="transmembrane region" description="Helical" evidence="2">
    <location>
        <begin position="90"/>
        <end position="113"/>
    </location>
</feature>
<dbReference type="InterPro" id="IPR051203">
    <property type="entry name" value="Polysaccharide_Synthase-Rel"/>
</dbReference>
<keyword evidence="5" id="KW-1185">Reference proteome</keyword>
<feature type="transmembrane region" description="Helical" evidence="2">
    <location>
        <begin position="119"/>
        <end position="138"/>
    </location>
</feature>
<reference evidence="4 5" key="1">
    <citation type="submission" date="2021-05" db="EMBL/GenBank/DDBJ databases">
        <authorList>
            <person name="Zhang Z.D."/>
            <person name="Osman G."/>
        </authorList>
    </citation>
    <scope>NUCLEOTIDE SEQUENCE [LARGE SCALE GENOMIC DNA]</scope>
    <source>
        <strain evidence="4 5">KCTC 32217</strain>
    </source>
</reference>
<dbReference type="Gene3D" id="3.40.50.720">
    <property type="entry name" value="NAD(P)-binding Rossmann-like Domain"/>
    <property type="match status" value="2"/>
</dbReference>
<dbReference type="Pfam" id="PF02719">
    <property type="entry name" value="Polysacc_synt_2"/>
    <property type="match status" value="1"/>
</dbReference>
<feature type="domain" description="Polysaccharide biosynthesis protein CapD-like" evidence="3">
    <location>
        <begin position="295"/>
        <end position="542"/>
    </location>
</feature>
<protein>
    <submittedName>
        <fullName evidence="4">Polysaccharide biosynthesis protein</fullName>
    </submittedName>
</protein>
<dbReference type="AlphaFoldDB" id="A0AAP2CIM2"/>
<keyword evidence="2" id="KW-0472">Membrane</keyword>
<proteinExistence type="inferred from homology"/>
<comment type="caution">
    <text evidence="4">The sequence shown here is derived from an EMBL/GenBank/DDBJ whole genome shotgun (WGS) entry which is preliminary data.</text>
</comment>
<evidence type="ECO:0000256" key="1">
    <source>
        <dbReference type="ARBA" id="ARBA00007430"/>
    </source>
</evidence>
<evidence type="ECO:0000313" key="4">
    <source>
        <dbReference type="EMBL" id="MBS9522522.1"/>
    </source>
</evidence>
<sequence length="635" mass="71525">MPNLTVTKSSHNLLPGWMVLALDFLVFFHASILSYFILSSLNFSILVSSGFLQGSVLFAAIATFSCYVLKNHHLAAEDNLVQEVLSILRTLILSTVIIAIFTLTDRYIFGLYLLPSSKAISISMGLSLFGLTFTRMALRQGIDYLSQTHQVQKNILIIASHASQAMSRRVLKNAGFPLHFIQAYVSENFTESGRKILGAPVYENLSELHKVIARHKITEIFISEEGLSIEEKRNYINACLQNGVQPSMLTPSDEWDINDGEYVLKKTSIEDYLGQEAVVENTSSSKKHFFSNKTVMITTAGSKLGTELCRQLIYQNPAHIIIVDRSEAAIADLSFRVKQLKLKSHVTTAVVDIRNKGRMRALFEAHKPELVYHTALYHEPSMMEVYSEEAVRANVLTTKSLSELSLEHDVEKFILISSHQAVNPTEIIGASKKLAEMYVKYKNDLPSFGPKTQFLTIRHGEVLGVNDHSLQKIKAEVRGGQAVNIHHPDTSHQYFTISQTCKFILTASQIGKGGEVYAMEKTSPIKLVELVKKTVQLYEGRISSELKVHYNKHLQPMEANPLFDAKAEKVKRTHVPNLTRLQPLLETTFDVSEKIEELEEILKNQDTLTLHRFFKSIIPAFISDNNFVELSNRLN</sequence>
<evidence type="ECO:0000259" key="3">
    <source>
        <dbReference type="Pfam" id="PF02719"/>
    </source>
</evidence>
<accession>A0AAP2CIM2</accession>
<dbReference type="PANTHER" id="PTHR43318">
    <property type="entry name" value="UDP-N-ACETYLGLUCOSAMINE 4,6-DEHYDRATASE"/>
    <property type="match status" value="1"/>
</dbReference>
<dbReference type="SUPFAM" id="SSF51735">
    <property type="entry name" value="NAD(P)-binding Rossmann-fold domains"/>
    <property type="match status" value="1"/>
</dbReference>
<comment type="similarity">
    <text evidence="1">Belongs to the polysaccharide synthase family.</text>
</comment>
<dbReference type="Proteomes" id="UP001319104">
    <property type="component" value="Unassembled WGS sequence"/>
</dbReference>
<feature type="transmembrane region" description="Helical" evidence="2">
    <location>
        <begin position="50"/>
        <end position="69"/>
    </location>
</feature>
<evidence type="ECO:0000313" key="5">
    <source>
        <dbReference type="Proteomes" id="UP001319104"/>
    </source>
</evidence>
<dbReference type="InterPro" id="IPR036291">
    <property type="entry name" value="NAD(P)-bd_dom_sf"/>
</dbReference>
<dbReference type="InterPro" id="IPR003869">
    <property type="entry name" value="Polysac_CapD-like"/>
</dbReference>
<feature type="transmembrane region" description="Helical" evidence="2">
    <location>
        <begin position="12"/>
        <end position="38"/>
    </location>
</feature>